<feature type="region of interest" description="Disordered" evidence="8">
    <location>
        <begin position="91"/>
        <end position="113"/>
    </location>
</feature>
<dbReference type="Proteomes" id="UP001178508">
    <property type="component" value="Chromosome 18"/>
</dbReference>
<keyword evidence="6" id="KW-0130">Cell adhesion</keyword>
<reference evidence="10" key="1">
    <citation type="submission" date="2023-08" db="EMBL/GenBank/DDBJ databases">
        <authorList>
            <person name="Alioto T."/>
            <person name="Alioto T."/>
            <person name="Gomez Garrido J."/>
        </authorList>
    </citation>
    <scope>NUCLEOTIDE SEQUENCE</scope>
</reference>
<feature type="domain" description="VWFA" evidence="9">
    <location>
        <begin position="120"/>
        <end position="256"/>
    </location>
</feature>
<keyword evidence="5" id="KW-0677">Repeat</keyword>
<dbReference type="GO" id="GO:0007155">
    <property type="term" value="P:cell adhesion"/>
    <property type="evidence" value="ECO:0007669"/>
    <property type="project" value="UniProtKB-KW"/>
</dbReference>
<dbReference type="Gene3D" id="3.40.50.410">
    <property type="entry name" value="von Willebrand factor, type A domain"/>
    <property type="match status" value="1"/>
</dbReference>
<evidence type="ECO:0000313" key="10">
    <source>
        <dbReference type="EMBL" id="CAJ1078662.1"/>
    </source>
</evidence>
<keyword evidence="4" id="KW-0732">Signal</keyword>
<evidence type="ECO:0000256" key="5">
    <source>
        <dbReference type="ARBA" id="ARBA00022737"/>
    </source>
</evidence>
<sequence length="256" mass="28627">MKLLHRRPSLIANKFPELAGLMDGPFTVGGGHGGGIPASFFNQRNRNRRSLDAHTGTEPSELPDVQRNQYSVSSRLAVVVVRLQSKKLKRNRTKPKQSMCARTDRLSGKIQEERRPTERDVVFLLDESDGTRTSFPTVRDFVQDVVERLSLDDNKDRVSVVQYSRDPTVQFYLNTYTTKEDILQAVRRLTHKGGDTRNTGAALQYLRENVFTASAGSRLQEGVQQILVLISGGRSSDNVDVPTSALKQMGVHTLGF</sequence>
<keyword evidence="2" id="KW-0964">Secreted</keyword>
<keyword evidence="3" id="KW-0272">Extracellular matrix</keyword>
<dbReference type="SMART" id="SM00327">
    <property type="entry name" value="VWA"/>
    <property type="match status" value="1"/>
</dbReference>
<dbReference type="GO" id="GO:0005615">
    <property type="term" value="C:extracellular space"/>
    <property type="evidence" value="ECO:0007669"/>
    <property type="project" value="TreeGrafter"/>
</dbReference>
<dbReference type="Pfam" id="PF00092">
    <property type="entry name" value="VWA"/>
    <property type="match status" value="1"/>
</dbReference>
<name>A0AAV1H348_XYRNO</name>
<evidence type="ECO:0000256" key="7">
    <source>
        <dbReference type="ARBA" id="ARBA00023119"/>
    </source>
</evidence>
<accession>A0AAV1H348</accession>
<dbReference type="PANTHER" id="PTHR24020">
    <property type="entry name" value="COLLAGEN ALPHA"/>
    <property type="match status" value="1"/>
</dbReference>
<dbReference type="InterPro" id="IPR050525">
    <property type="entry name" value="ECM_Assembly_Org"/>
</dbReference>
<dbReference type="PROSITE" id="PS50234">
    <property type="entry name" value="VWFA"/>
    <property type="match status" value="1"/>
</dbReference>
<evidence type="ECO:0000256" key="3">
    <source>
        <dbReference type="ARBA" id="ARBA00022530"/>
    </source>
</evidence>
<dbReference type="SUPFAM" id="SSF53300">
    <property type="entry name" value="vWA-like"/>
    <property type="match status" value="1"/>
</dbReference>
<comment type="subcellular location">
    <subcellularLocation>
        <location evidence="1">Secreted</location>
        <location evidence="1">Extracellular space</location>
        <location evidence="1">Extracellular matrix</location>
    </subcellularLocation>
</comment>
<dbReference type="EMBL" id="OY660881">
    <property type="protein sequence ID" value="CAJ1078662.1"/>
    <property type="molecule type" value="Genomic_DNA"/>
</dbReference>
<evidence type="ECO:0000256" key="4">
    <source>
        <dbReference type="ARBA" id="ARBA00022729"/>
    </source>
</evidence>
<evidence type="ECO:0000259" key="9">
    <source>
        <dbReference type="PROSITE" id="PS50234"/>
    </source>
</evidence>
<evidence type="ECO:0000313" key="11">
    <source>
        <dbReference type="Proteomes" id="UP001178508"/>
    </source>
</evidence>
<dbReference type="InterPro" id="IPR002035">
    <property type="entry name" value="VWF_A"/>
</dbReference>
<proteinExistence type="predicted"/>
<evidence type="ECO:0000256" key="8">
    <source>
        <dbReference type="SAM" id="MobiDB-lite"/>
    </source>
</evidence>
<dbReference type="AlphaFoldDB" id="A0AAV1H348"/>
<protein>
    <submittedName>
        <fullName evidence="10">Collagen alpha-3(VI) chain-like, partial</fullName>
    </submittedName>
</protein>
<dbReference type="InterPro" id="IPR036465">
    <property type="entry name" value="vWFA_dom_sf"/>
</dbReference>
<organism evidence="10 11">
    <name type="scientific">Xyrichtys novacula</name>
    <name type="common">Pearly razorfish</name>
    <name type="synonym">Hemipteronotus novacula</name>
    <dbReference type="NCBI Taxonomy" id="13765"/>
    <lineage>
        <taxon>Eukaryota</taxon>
        <taxon>Metazoa</taxon>
        <taxon>Chordata</taxon>
        <taxon>Craniata</taxon>
        <taxon>Vertebrata</taxon>
        <taxon>Euteleostomi</taxon>
        <taxon>Actinopterygii</taxon>
        <taxon>Neopterygii</taxon>
        <taxon>Teleostei</taxon>
        <taxon>Neoteleostei</taxon>
        <taxon>Acanthomorphata</taxon>
        <taxon>Eupercaria</taxon>
        <taxon>Labriformes</taxon>
        <taxon>Labridae</taxon>
        <taxon>Xyrichtys</taxon>
    </lineage>
</organism>
<keyword evidence="7 10" id="KW-0176">Collagen</keyword>
<dbReference type="PRINTS" id="PR00453">
    <property type="entry name" value="VWFADOMAIN"/>
</dbReference>
<evidence type="ECO:0000256" key="6">
    <source>
        <dbReference type="ARBA" id="ARBA00022889"/>
    </source>
</evidence>
<dbReference type="PANTHER" id="PTHR24020:SF13">
    <property type="entry name" value="COLLAGEN ALPHA-3(VI) CHAIN"/>
    <property type="match status" value="1"/>
</dbReference>
<evidence type="ECO:0000256" key="2">
    <source>
        <dbReference type="ARBA" id="ARBA00022525"/>
    </source>
</evidence>
<dbReference type="FunFam" id="3.40.50.410:FF:000003">
    <property type="entry name" value="Collagen type VI alpha 3 chain"/>
    <property type="match status" value="1"/>
</dbReference>
<feature type="compositionally biased region" description="Basic and acidic residues" evidence="8">
    <location>
        <begin position="102"/>
        <end position="113"/>
    </location>
</feature>
<evidence type="ECO:0000256" key="1">
    <source>
        <dbReference type="ARBA" id="ARBA00004498"/>
    </source>
</evidence>
<gene>
    <name evidence="10" type="ORF">XNOV1_A034772</name>
</gene>
<dbReference type="GO" id="GO:0005581">
    <property type="term" value="C:collagen trimer"/>
    <property type="evidence" value="ECO:0007669"/>
    <property type="project" value="UniProtKB-KW"/>
</dbReference>
<keyword evidence="11" id="KW-1185">Reference proteome</keyword>